<evidence type="ECO:0000313" key="3">
    <source>
        <dbReference type="EMBL" id="KZP17528.1"/>
    </source>
</evidence>
<dbReference type="PANTHER" id="PTHR24118">
    <property type="entry name" value="POTE ANKYRIN DOMAIN"/>
    <property type="match status" value="1"/>
</dbReference>
<evidence type="ECO:0000256" key="2">
    <source>
        <dbReference type="SAM" id="MobiDB-lite"/>
    </source>
</evidence>
<protein>
    <submittedName>
        <fullName evidence="3">Uncharacterized protein</fullName>
    </submittedName>
</protein>
<dbReference type="STRING" id="436010.A0A166G711"/>
<organism evidence="3 4">
    <name type="scientific">Athelia psychrophila</name>
    <dbReference type="NCBI Taxonomy" id="1759441"/>
    <lineage>
        <taxon>Eukaryota</taxon>
        <taxon>Fungi</taxon>
        <taxon>Dikarya</taxon>
        <taxon>Basidiomycota</taxon>
        <taxon>Agaricomycotina</taxon>
        <taxon>Agaricomycetes</taxon>
        <taxon>Agaricomycetidae</taxon>
        <taxon>Atheliales</taxon>
        <taxon>Atheliaceae</taxon>
        <taxon>Athelia</taxon>
    </lineage>
</organism>
<dbReference type="AlphaFoldDB" id="A0A166G711"/>
<evidence type="ECO:0000256" key="1">
    <source>
        <dbReference type="PROSITE-ProRule" id="PRU00023"/>
    </source>
</evidence>
<dbReference type="PROSITE" id="PS50088">
    <property type="entry name" value="ANK_REPEAT"/>
    <property type="match status" value="2"/>
</dbReference>
<dbReference type="Proteomes" id="UP000076532">
    <property type="component" value="Unassembled WGS sequence"/>
</dbReference>
<dbReference type="PRINTS" id="PR01415">
    <property type="entry name" value="ANKYRIN"/>
</dbReference>
<feature type="repeat" description="ANK" evidence="1">
    <location>
        <begin position="18"/>
        <end position="60"/>
    </location>
</feature>
<reference evidence="3 4" key="1">
    <citation type="journal article" date="2016" name="Mol. Biol. Evol.">
        <title>Comparative Genomics of Early-Diverging Mushroom-Forming Fungi Provides Insights into the Origins of Lignocellulose Decay Capabilities.</title>
        <authorList>
            <person name="Nagy L.G."/>
            <person name="Riley R."/>
            <person name="Tritt A."/>
            <person name="Adam C."/>
            <person name="Daum C."/>
            <person name="Floudas D."/>
            <person name="Sun H."/>
            <person name="Yadav J.S."/>
            <person name="Pangilinan J."/>
            <person name="Larsson K.H."/>
            <person name="Matsuura K."/>
            <person name="Barry K."/>
            <person name="Labutti K."/>
            <person name="Kuo R."/>
            <person name="Ohm R.A."/>
            <person name="Bhattacharya S.S."/>
            <person name="Shirouzu T."/>
            <person name="Yoshinaga Y."/>
            <person name="Martin F.M."/>
            <person name="Grigoriev I.V."/>
            <person name="Hibbett D.S."/>
        </authorList>
    </citation>
    <scope>NUCLEOTIDE SEQUENCE [LARGE SCALE GENOMIC DNA]</scope>
    <source>
        <strain evidence="3 4">CBS 109695</strain>
    </source>
</reference>
<dbReference type="PANTHER" id="PTHR24118:SF99">
    <property type="entry name" value="POTE ANKYRIN DOMAIN FAMILY MEMBER 3C-RELATED"/>
    <property type="match status" value="1"/>
</dbReference>
<feature type="compositionally biased region" description="Basic and acidic residues" evidence="2">
    <location>
        <begin position="121"/>
        <end position="143"/>
    </location>
</feature>
<accession>A0A166G711</accession>
<dbReference type="EMBL" id="KV417582">
    <property type="protein sequence ID" value="KZP17528.1"/>
    <property type="molecule type" value="Genomic_DNA"/>
</dbReference>
<dbReference type="SUPFAM" id="SSF48403">
    <property type="entry name" value="Ankyrin repeat"/>
    <property type="match status" value="1"/>
</dbReference>
<dbReference type="Gene3D" id="1.25.40.20">
    <property type="entry name" value="Ankyrin repeat-containing domain"/>
    <property type="match status" value="1"/>
</dbReference>
<gene>
    <name evidence="3" type="ORF">FIBSPDRAFT_864977</name>
</gene>
<dbReference type="Pfam" id="PF13637">
    <property type="entry name" value="Ank_4"/>
    <property type="match status" value="1"/>
</dbReference>
<feature type="repeat" description="ANK" evidence="1">
    <location>
        <begin position="1"/>
        <end position="17"/>
    </location>
</feature>
<proteinExistence type="predicted"/>
<dbReference type="InterPro" id="IPR036770">
    <property type="entry name" value="Ankyrin_rpt-contain_sf"/>
</dbReference>
<sequence length="143" mass="15769">MVRFLVEHGADVNIQDKDGATALHIASQKWRETLEEEEYETGTMVQFLIEHGADVNFLDKDSAAALHIAAEQGEVDYLSDDDTDVTTVQVYACMRCAMSGAGRGGMGGWVDGWNGDGGDLEWIRDKQTGGQEDKRAETKQKTR</sequence>
<dbReference type="PROSITE" id="PS50297">
    <property type="entry name" value="ANK_REP_REGION"/>
    <property type="match status" value="1"/>
</dbReference>
<feature type="region of interest" description="Disordered" evidence="2">
    <location>
        <begin position="120"/>
        <end position="143"/>
    </location>
</feature>
<evidence type="ECO:0000313" key="4">
    <source>
        <dbReference type="Proteomes" id="UP000076532"/>
    </source>
</evidence>
<keyword evidence="1" id="KW-0040">ANK repeat</keyword>
<dbReference type="InterPro" id="IPR002110">
    <property type="entry name" value="Ankyrin_rpt"/>
</dbReference>
<keyword evidence="4" id="KW-1185">Reference proteome</keyword>
<dbReference type="OrthoDB" id="194358at2759"/>
<name>A0A166G711_9AGAM</name>